<reference evidence="2" key="1">
    <citation type="journal article" date="2020" name="Stud. Mycol.">
        <title>101 Dothideomycetes genomes: a test case for predicting lifestyles and emergence of pathogens.</title>
        <authorList>
            <person name="Haridas S."/>
            <person name="Albert R."/>
            <person name="Binder M."/>
            <person name="Bloem J."/>
            <person name="Labutti K."/>
            <person name="Salamov A."/>
            <person name="Andreopoulos B."/>
            <person name="Baker S."/>
            <person name="Barry K."/>
            <person name="Bills G."/>
            <person name="Bluhm B."/>
            <person name="Cannon C."/>
            <person name="Castanera R."/>
            <person name="Culley D."/>
            <person name="Daum C."/>
            <person name="Ezra D."/>
            <person name="Gonzalez J."/>
            <person name="Henrissat B."/>
            <person name="Kuo A."/>
            <person name="Liang C."/>
            <person name="Lipzen A."/>
            <person name="Lutzoni F."/>
            <person name="Magnuson J."/>
            <person name="Mondo S."/>
            <person name="Nolan M."/>
            <person name="Ohm R."/>
            <person name="Pangilinan J."/>
            <person name="Park H.-J."/>
            <person name="Ramirez L."/>
            <person name="Alfaro M."/>
            <person name="Sun H."/>
            <person name="Tritt A."/>
            <person name="Yoshinaga Y."/>
            <person name="Zwiers L.-H."/>
            <person name="Turgeon B."/>
            <person name="Goodwin S."/>
            <person name="Spatafora J."/>
            <person name="Crous P."/>
            <person name="Grigoriev I."/>
        </authorList>
    </citation>
    <scope>NUCLEOTIDE SEQUENCE</scope>
    <source>
        <strain evidence="2">CBS 121739</strain>
    </source>
</reference>
<keyword evidence="1" id="KW-1133">Transmembrane helix</keyword>
<evidence type="ECO:0000313" key="3">
    <source>
        <dbReference type="Proteomes" id="UP000799437"/>
    </source>
</evidence>
<organism evidence="2 3">
    <name type="scientific">Pseudovirgaria hyperparasitica</name>
    <dbReference type="NCBI Taxonomy" id="470096"/>
    <lineage>
        <taxon>Eukaryota</taxon>
        <taxon>Fungi</taxon>
        <taxon>Dikarya</taxon>
        <taxon>Ascomycota</taxon>
        <taxon>Pezizomycotina</taxon>
        <taxon>Dothideomycetes</taxon>
        <taxon>Dothideomycetes incertae sedis</taxon>
        <taxon>Acrospermales</taxon>
        <taxon>Acrospermaceae</taxon>
        <taxon>Pseudovirgaria</taxon>
    </lineage>
</organism>
<sequence length="63" mass="7218">MRHPLCRITVNISGARHLYFARPKPFPPLPVSFNSISMICLSVCLFFIVQQRTTLPDRRCGTL</sequence>
<dbReference type="RefSeq" id="XP_033600369.1">
    <property type="nucleotide sequence ID" value="XM_033741147.1"/>
</dbReference>
<dbReference type="AlphaFoldDB" id="A0A6A6W4R4"/>
<keyword evidence="1" id="KW-0812">Transmembrane</keyword>
<evidence type="ECO:0000313" key="2">
    <source>
        <dbReference type="EMBL" id="KAF2757918.1"/>
    </source>
</evidence>
<dbReference type="EMBL" id="ML996572">
    <property type="protein sequence ID" value="KAF2757918.1"/>
    <property type="molecule type" value="Genomic_DNA"/>
</dbReference>
<feature type="transmembrane region" description="Helical" evidence="1">
    <location>
        <begin position="31"/>
        <end position="49"/>
    </location>
</feature>
<gene>
    <name evidence="2" type="ORF">EJ05DRAFT_371850</name>
</gene>
<accession>A0A6A6W4R4</accession>
<proteinExistence type="predicted"/>
<name>A0A6A6W4R4_9PEZI</name>
<keyword evidence="1" id="KW-0472">Membrane</keyword>
<dbReference type="Proteomes" id="UP000799437">
    <property type="component" value="Unassembled WGS sequence"/>
</dbReference>
<keyword evidence="3" id="KW-1185">Reference proteome</keyword>
<dbReference type="GeneID" id="54482201"/>
<evidence type="ECO:0000256" key="1">
    <source>
        <dbReference type="SAM" id="Phobius"/>
    </source>
</evidence>
<protein>
    <submittedName>
        <fullName evidence="2">Uncharacterized protein</fullName>
    </submittedName>
</protein>